<feature type="domain" description="10TM putative phosphate transporter extracellular tail" evidence="10">
    <location>
        <begin position="800"/>
        <end position="885"/>
    </location>
</feature>
<dbReference type="GO" id="GO:0005886">
    <property type="term" value="C:plasma membrane"/>
    <property type="evidence" value="ECO:0007669"/>
    <property type="project" value="TreeGrafter"/>
</dbReference>
<evidence type="ECO:0000256" key="6">
    <source>
        <dbReference type="ARBA" id="ARBA00023136"/>
    </source>
</evidence>
<feature type="region of interest" description="Disordered" evidence="7">
    <location>
        <begin position="275"/>
        <end position="302"/>
    </location>
</feature>
<comment type="subcellular location">
    <subcellularLocation>
        <location evidence="1">Membrane</location>
        <topology evidence="1">Multi-pass membrane protein</topology>
    </subcellularLocation>
</comment>
<feature type="compositionally biased region" description="Basic and acidic residues" evidence="7">
    <location>
        <begin position="805"/>
        <end position="830"/>
    </location>
</feature>
<feature type="transmembrane region" description="Helical" evidence="8">
    <location>
        <begin position="715"/>
        <end position="732"/>
    </location>
</feature>
<dbReference type="GO" id="GO:0005227">
    <property type="term" value="F:calcium-activated cation channel activity"/>
    <property type="evidence" value="ECO:0007669"/>
    <property type="project" value="InterPro"/>
</dbReference>
<dbReference type="Pfam" id="PF02714">
    <property type="entry name" value="RSN1_7TM"/>
    <property type="match status" value="1"/>
</dbReference>
<dbReference type="InterPro" id="IPR045122">
    <property type="entry name" value="Csc1-like"/>
</dbReference>
<feature type="compositionally biased region" description="Basic residues" evidence="7">
    <location>
        <begin position="275"/>
        <end position="284"/>
    </location>
</feature>
<dbReference type="Proteomes" id="UP000194127">
    <property type="component" value="Unassembled WGS sequence"/>
</dbReference>
<evidence type="ECO:0000256" key="3">
    <source>
        <dbReference type="ARBA" id="ARBA00022448"/>
    </source>
</evidence>
<feature type="transmembrane region" description="Helical" evidence="8">
    <location>
        <begin position="565"/>
        <end position="593"/>
    </location>
</feature>
<feature type="transmembrane region" description="Helical" evidence="8">
    <location>
        <begin position="614"/>
        <end position="634"/>
    </location>
</feature>
<dbReference type="OrthoDB" id="1076608at2759"/>
<feature type="region of interest" description="Disordered" evidence="7">
    <location>
        <begin position="769"/>
        <end position="844"/>
    </location>
</feature>
<evidence type="ECO:0000313" key="14">
    <source>
        <dbReference type="Proteomes" id="UP000194127"/>
    </source>
</evidence>
<dbReference type="PANTHER" id="PTHR13018">
    <property type="entry name" value="PROBABLE MEMBRANE PROTEIN DUF221-RELATED"/>
    <property type="match status" value="1"/>
</dbReference>
<evidence type="ECO:0000256" key="4">
    <source>
        <dbReference type="ARBA" id="ARBA00022692"/>
    </source>
</evidence>
<gene>
    <name evidence="13" type="ORF">POSPLADRAFT_1182176</name>
</gene>
<feature type="compositionally biased region" description="Low complexity" evidence="7">
    <location>
        <begin position="12"/>
        <end position="21"/>
    </location>
</feature>
<feature type="region of interest" description="Disordered" evidence="7">
    <location>
        <begin position="1"/>
        <end position="21"/>
    </location>
</feature>
<feature type="compositionally biased region" description="Polar residues" evidence="7">
    <location>
        <begin position="788"/>
        <end position="797"/>
    </location>
</feature>
<organism evidence="13 14">
    <name type="scientific">Postia placenta MAD-698-R-SB12</name>
    <dbReference type="NCBI Taxonomy" id="670580"/>
    <lineage>
        <taxon>Eukaryota</taxon>
        <taxon>Fungi</taxon>
        <taxon>Dikarya</taxon>
        <taxon>Basidiomycota</taxon>
        <taxon>Agaricomycotina</taxon>
        <taxon>Agaricomycetes</taxon>
        <taxon>Polyporales</taxon>
        <taxon>Adustoporiaceae</taxon>
        <taxon>Rhodonia</taxon>
    </lineage>
</organism>
<feature type="compositionally biased region" description="Polar residues" evidence="7">
    <location>
        <begin position="1"/>
        <end position="11"/>
    </location>
</feature>
<evidence type="ECO:0000259" key="11">
    <source>
        <dbReference type="Pfam" id="PF13967"/>
    </source>
</evidence>
<evidence type="ECO:0000256" key="5">
    <source>
        <dbReference type="ARBA" id="ARBA00022989"/>
    </source>
</evidence>
<feature type="compositionally biased region" description="Basic and acidic residues" evidence="7">
    <location>
        <begin position="285"/>
        <end position="295"/>
    </location>
</feature>
<evidence type="ECO:0000256" key="2">
    <source>
        <dbReference type="ARBA" id="ARBA00007779"/>
    </source>
</evidence>
<dbReference type="InterPro" id="IPR027815">
    <property type="entry name" value="CSC1/OSCA1-like_cyt"/>
</dbReference>
<keyword evidence="4 8" id="KW-0812">Transmembrane</keyword>
<feature type="transmembrane region" description="Helical" evidence="8">
    <location>
        <begin position="158"/>
        <end position="176"/>
    </location>
</feature>
<evidence type="ECO:0000259" key="12">
    <source>
        <dbReference type="Pfam" id="PF14703"/>
    </source>
</evidence>
<dbReference type="Pfam" id="PF13967">
    <property type="entry name" value="RSN1_TM"/>
    <property type="match status" value="1"/>
</dbReference>
<feature type="transmembrane region" description="Helical" evidence="8">
    <location>
        <begin position="426"/>
        <end position="452"/>
    </location>
</feature>
<evidence type="ECO:0000256" key="8">
    <source>
        <dbReference type="SAM" id="Phobius"/>
    </source>
</evidence>
<evidence type="ECO:0000313" key="13">
    <source>
        <dbReference type="EMBL" id="OSX61007.1"/>
    </source>
</evidence>
<evidence type="ECO:0000256" key="7">
    <source>
        <dbReference type="SAM" id="MobiDB-lite"/>
    </source>
</evidence>
<evidence type="ECO:0000259" key="9">
    <source>
        <dbReference type="Pfam" id="PF02714"/>
    </source>
</evidence>
<feature type="domain" description="CSC1/OSCA1-like N-terminal transmembrane" evidence="11">
    <location>
        <begin position="29"/>
        <end position="178"/>
    </location>
</feature>
<dbReference type="InterPro" id="IPR003864">
    <property type="entry name" value="CSC1/OSCA1-like_7TM"/>
</dbReference>
<evidence type="ECO:0008006" key="15">
    <source>
        <dbReference type="Google" id="ProtNLM"/>
    </source>
</evidence>
<protein>
    <recommendedName>
        <fullName evidence="15">DUF221-domain-containing protein</fullName>
    </recommendedName>
</protein>
<dbReference type="EMBL" id="KZ110599">
    <property type="protein sequence ID" value="OSX61007.1"/>
    <property type="molecule type" value="Genomic_DNA"/>
</dbReference>
<dbReference type="Pfam" id="PF12621">
    <property type="entry name" value="PHM7_ext"/>
    <property type="match status" value="1"/>
</dbReference>
<dbReference type="InterPro" id="IPR022257">
    <property type="entry name" value="PHM7_ext"/>
</dbReference>
<feature type="transmembrane region" description="Helical" evidence="8">
    <location>
        <begin position="640"/>
        <end position="659"/>
    </location>
</feature>
<keyword evidence="6 8" id="KW-0472">Membrane</keyword>
<proteinExistence type="inferred from homology"/>
<accession>A0A1X6MXD7</accession>
<keyword evidence="3" id="KW-0813">Transport</keyword>
<name>A0A1X6MXD7_9APHY</name>
<dbReference type="STRING" id="670580.A0A1X6MXD7"/>
<comment type="similarity">
    <text evidence="2">Belongs to the CSC1 (TC 1.A.17) family.</text>
</comment>
<feature type="transmembrane region" description="Helical" evidence="8">
    <location>
        <begin position="680"/>
        <end position="703"/>
    </location>
</feature>
<evidence type="ECO:0000256" key="1">
    <source>
        <dbReference type="ARBA" id="ARBA00004141"/>
    </source>
</evidence>
<dbReference type="AlphaFoldDB" id="A0A1X6MXD7"/>
<sequence>MLDSHLSNTLVSRSSSGISDASSASTATFVTALVFNAIVFGGELAAFTLLRPYFPAIYQPRTYVPPEEKRAKNLTSNILLWPYVVVMANYGDIKAVNGLDAYFFVRFLRMMVRVLIPIWLISWIILLPVDSVGTSSGTSDSLTQFEFGNIGRHQQSRLWAHLVLAWVFTVWIWWNINHEMSHFVTTRQRWLIDPAQASSAQANTILVTGVPQRYLTESALKELFSHLPGGVSKVWLNRDLKEMPDLHERRVTACKVLESAETSLMNTAVKIRNKQQKKAAKAAKKAGDKSGDTDRNANLAEKLVPRKKRPTYRLPILSFLPSLPLIGKKVDAIEWAREEIVITNTALRESRRALAREPDPNSSQLYPPLNSAFVLFDRQIAAHMAAQTLTHHAPYRMAEKHIGLAPDDVIWSNLNMNPYEAKVRTAIAWGFTLGLIILWAFPVAFIGAVSNIHSLCATYGWLAWVCKLPPVIVGIISGILPPTLLAVLMMLLPIVLRLVARFEGKTTRSAVELSLMTRYFLFQVIHSFLIVTLSSGIIAALPQLVEDTSSIPALLANNLPKASTFFLTYIILQGLSGTASGFLVIVPLAIYYVKLFLMGSTPRSIYNIKYQLRSVQWGTTFPTTTLLVVITLAYSVISPIINGLAVATFFLFYQLWKYMFLWQLGQPRATETGGRFFPKAIQHIFVGLYLQQICLAALFFLAQDASNMASAIPEGALMIVLIAFTAFFHIIINNSYGPLIDYVPLTLAGQDIKHSDENREATEQALKDNASVHSVDVSQQEKSHQQDASEGSKSGQTRAEDLEDAERGAPESLEDSIRGVDEEAGPKDFYHPASVAPQPTIWMPQDPLGLAEAEESVNKEKGIKVSVRDALMDDQGHVDISGAPPED</sequence>
<dbReference type="GeneID" id="36333848"/>
<evidence type="ECO:0000259" key="10">
    <source>
        <dbReference type="Pfam" id="PF12621"/>
    </source>
</evidence>
<feature type="transmembrane region" description="Helical" evidence="8">
    <location>
        <begin position="472"/>
        <end position="499"/>
    </location>
</feature>
<dbReference type="Pfam" id="PF14703">
    <property type="entry name" value="PHM7_cyt"/>
    <property type="match status" value="1"/>
</dbReference>
<feature type="transmembrane region" description="Helical" evidence="8">
    <location>
        <begin position="520"/>
        <end position="545"/>
    </location>
</feature>
<keyword evidence="14" id="KW-1185">Reference proteome</keyword>
<feature type="domain" description="CSC1/OSCA1-like cytosolic" evidence="12">
    <location>
        <begin position="203"/>
        <end position="413"/>
    </location>
</feature>
<feature type="transmembrane region" description="Helical" evidence="8">
    <location>
        <begin position="29"/>
        <end position="50"/>
    </location>
</feature>
<feature type="domain" description="CSC1/OSCA1-like 7TM region" evidence="9">
    <location>
        <begin position="424"/>
        <end position="699"/>
    </location>
</feature>
<feature type="transmembrane region" description="Helical" evidence="8">
    <location>
        <begin position="110"/>
        <end position="129"/>
    </location>
</feature>
<dbReference type="PANTHER" id="PTHR13018:SF143">
    <property type="entry name" value="CSC1_OSCA1-LIKE 7TM REGION DOMAIN-CONTAINING PROTEIN"/>
    <property type="match status" value="1"/>
</dbReference>
<keyword evidence="5 8" id="KW-1133">Transmembrane helix</keyword>
<dbReference type="InterPro" id="IPR032880">
    <property type="entry name" value="CSC1/OSCA1-like_N"/>
</dbReference>
<reference evidence="13 14" key="1">
    <citation type="submission" date="2017-04" db="EMBL/GenBank/DDBJ databases">
        <title>Genome Sequence of the Model Brown-Rot Fungus Postia placenta SB12.</title>
        <authorList>
            <consortium name="DOE Joint Genome Institute"/>
            <person name="Gaskell J."/>
            <person name="Kersten P."/>
            <person name="Larrondo L.F."/>
            <person name="Canessa P."/>
            <person name="Martinez D."/>
            <person name="Hibbett D."/>
            <person name="Schmoll M."/>
            <person name="Kubicek C.P."/>
            <person name="Martinez A.T."/>
            <person name="Yadav J."/>
            <person name="Master E."/>
            <person name="Magnuson J.K."/>
            <person name="James T."/>
            <person name="Yaver D."/>
            <person name="Berka R."/>
            <person name="Labutti K."/>
            <person name="Lipzen A."/>
            <person name="Aerts A."/>
            <person name="Barry K."/>
            <person name="Henrissat B."/>
            <person name="Blanchette R."/>
            <person name="Grigoriev I."/>
            <person name="Cullen D."/>
        </authorList>
    </citation>
    <scope>NUCLEOTIDE SEQUENCE [LARGE SCALE GENOMIC DNA]</scope>
    <source>
        <strain evidence="13 14">MAD-698-R-SB12</strain>
    </source>
</reference>
<dbReference type="RefSeq" id="XP_024337801.1">
    <property type="nucleotide sequence ID" value="XM_024488899.1"/>
</dbReference>